<dbReference type="Proteomes" id="UP000288490">
    <property type="component" value="Unassembled WGS sequence"/>
</dbReference>
<evidence type="ECO:0000313" key="1">
    <source>
        <dbReference type="EMBL" id="RST91950.1"/>
    </source>
</evidence>
<reference evidence="1 2" key="1">
    <citation type="submission" date="2017-05" db="EMBL/GenBank/DDBJ databases">
        <title>Vagococcus spp. assemblies.</title>
        <authorList>
            <person name="Gulvik C.A."/>
        </authorList>
    </citation>
    <scope>NUCLEOTIDE SEQUENCE [LARGE SCALE GENOMIC DNA]</scope>
    <source>
        <strain evidence="1 2">SS1994</strain>
    </source>
</reference>
<protein>
    <submittedName>
        <fullName evidence="1">Transcriptional regulator</fullName>
    </submittedName>
</protein>
<dbReference type="GO" id="GO:0003677">
    <property type="term" value="F:DNA binding"/>
    <property type="evidence" value="ECO:0007669"/>
    <property type="project" value="InterPro"/>
</dbReference>
<name>A0A429ZE28_9ENTE</name>
<dbReference type="InterPro" id="IPR001387">
    <property type="entry name" value="Cro/C1-type_HTH"/>
</dbReference>
<sequence length="57" mass="6564">MIGLNQTEMGEILGISKQGYSNKERGVNKFNDSEKKKFKEYISNFLPNISIDDIFFS</sequence>
<dbReference type="OrthoDB" id="2230123at2"/>
<accession>A0A429ZE28</accession>
<organism evidence="1 2">
    <name type="scientific">Vagococcus bubulae</name>
    <dbReference type="NCBI Taxonomy" id="1977868"/>
    <lineage>
        <taxon>Bacteria</taxon>
        <taxon>Bacillati</taxon>
        <taxon>Bacillota</taxon>
        <taxon>Bacilli</taxon>
        <taxon>Lactobacillales</taxon>
        <taxon>Enterococcaceae</taxon>
        <taxon>Vagococcus</taxon>
    </lineage>
</organism>
<dbReference type="EMBL" id="NGJT01000019">
    <property type="protein sequence ID" value="RST91950.1"/>
    <property type="molecule type" value="Genomic_DNA"/>
</dbReference>
<keyword evidence="2" id="KW-1185">Reference proteome</keyword>
<evidence type="ECO:0000313" key="2">
    <source>
        <dbReference type="Proteomes" id="UP000288490"/>
    </source>
</evidence>
<proteinExistence type="predicted"/>
<dbReference type="AlphaFoldDB" id="A0A429ZE28"/>
<dbReference type="InterPro" id="IPR010982">
    <property type="entry name" value="Lambda_DNA-bd_dom_sf"/>
</dbReference>
<gene>
    <name evidence="1" type="ORF">CBF36_09365</name>
</gene>
<dbReference type="SUPFAM" id="SSF47413">
    <property type="entry name" value="lambda repressor-like DNA-binding domains"/>
    <property type="match status" value="1"/>
</dbReference>
<comment type="caution">
    <text evidence="1">The sequence shown here is derived from an EMBL/GenBank/DDBJ whole genome shotgun (WGS) entry which is preliminary data.</text>
</comment>
<dbReference type="CDD" id="cd00093">
    <property type="entry name" value="HTH_XRE"/>
    <property type="match status" value="1"/>
</dbReference>
<dbReference type="Gene3D" id="1.10.260.40">
    <property type="entry name" value="lambda repressor-like DNA-binding domains"/>
    <property type="match status" value="1"/>
</dbReference>